<feature type="transmembrane region" description="Helical" evidence="7">
    <location>
        <begin position="160"/>
        <end position="182"/>
    </location>
</feature>
<dbReference type="AlphaFoldDB" id="A0A8J3E9K9"/>
<feature type="transmembrane region" description="Helical" evidence="7">
    <location>
        <begin position="101"/>
        <end position="121"/>
    </location>
</feature>
<feature type="transmembrane region" description="Helical" evidence="7">
    <location>
        <begin position="215"/>
        <end position="241"/>
    </location>
</feature>
<organism evidence="9 10">
    <name type="scientific">Cysteiniphilum litorale</name>
    <dbReference type="NCBI Taxonomy" id="2056700"/>
    <lineage>
        <taxon>Bacteria</taxon>
        <taxon>Pseudomonadati</taxon>
        <taxon>Pseudomonadota</taxon>
        <taxon>Gammaproteobacteria</taxon>
        <taxon>Thiotrichales</taxon>
        <taxon>Fastidiosibacteraceae</taxon>
        <taxon>Cysteiniphilum</taxon>
    </lineage>
</organism>
<feature type="transmembrane region" description="Helical" evidence="7">
    <location>
        <begin position="273"/>
        <end position="293"/>
    </location>
</feature>
<feature type="transmembrane region" description="Helical" evidence="7">
    <location>
        <begin position="247"/>
        <end position="266"/>
    </location>
</feature>
<evidence type="ECO:0000256" key="2">
    <source>
        <dbReference type="ARBA" id="ARBA00022448"/>
    </source>
</evidence>
<feature type="transmembrane region" description="Helical" evidence="7">
    <location>
        <begin position="133"/>
        <end position="154"/>
    </location>
</feature>
<evidence type="ECO:0000256" key="5">
    <source>
        <dbReference type="ARBA" id="ARBA00022989"/>
    </source>
</evidence>
<feature type="domain" description="Major facilitator superfamily (MFS) profile" evidence="8">
    <location>
        <begin position="9"/>
        <end position="390"/>
    </location>
</feature>
<feature type="transmembrane region" description="Helical" evidence="7">
    <location>
        <begin position="41"/>
        <end position="64"/>
    </location>
</feature>
<feature type="transmembrane region" description="Helical" evidence="7">
    <location>
        <begin position="364"/>
        <end position="385"/>
    </location>
</feature>
<dbReference type="PROSITE" id="PS50850">
    <property type="entry name" value="MFS"/>
    <property type="match status" value="1"/>
</dbReference>
<dbReference type="Gene3D" id="1.20.1250.20">
    <property type="entry name" value="MFS general substrate transporter like domains"/>
    <property type="match status" value="1"/>
</dbReference>
<dbReference type="GO" id="GO:0022857">
    <property type="term" value="F:transmembrane transporter activity"/>
    <property type="evidence" value="ECO:0007669"/>
    <property type="project" value="InterPro"/>
</dbReference>
<dbReference type="InterPro" id="IPR005829">
    <property type="entry name" value="Sugar_transporter_CS"/>
</dbReference>
<evidence type="ECO:0000256" key="3">
    <source>
        <dbReference type="ARBA" id="ARBA00022475"/>
    </source>
</evidence>
<feature type="transmembrane region" description="Helical" evidence="7">
    <location>
        <begin position="12"/>
        <end position="35"/>
    </location>
</feature>
<evidence type="ECO:0000313" key="10">
    <source>
        <dbReference type="Proteomes" id="UP000636949"/>
    </source>
</evidence>
<keyword evidence="2" id="KW-0813">Transport</keyword>
<evidence type="ECO:0000256" key="7">
    <source>
        <dbReference type="SAM" id="Phobius"/>
    </source>
</evidence>
<dbReference type="PANTHER" id="PTHR23517:SF2">
    <property type="entry name" value="MULTIDRUG RESISTANCE PROTEIN MDTH"/>
    <property type="match status" value="1"/>
</dbReference>
<dbReference type="Gene3D" id="3.30.70.100">
    <property type="match status" value="1"/>
</dbReference>
<dbReference type="EMBL" id="BMJS01000031">
    <property type="protein sequence ID" value="GGG04377.1"/>
    <property type="molecule type" value="Genomic_DNA"/>
</dbReference>
<keyword evidence="6 7" id="KW-0472">Membrane</keyword>
<evidence type="ECO:0000256" key="4">
    <source>
        <dbReference type="ARBA" id="ARBA00022692"/>
    </source>
</evidence>
<protein>
    <submittedName>
        <fullName evidence="9">MFS transporter</fullName>
    </submittedName>
</protein>
<dbReference type="PROSITE" id="PS00216">
    <property type="entry name" value="SUGAR_TRANSPORT_1"/>
    <property type="match status" value="1"/>
</dbReference>
<keyword evidence="3" id="KW-1003">Cell membrane</keyword>
<dbReference type="SUPFAM" id="SSF103473">
    <property type="entry name" value="MFS general substrate transporter"/>
    <property type="match status" value="1"/>
</dbReference>
<evidence type="ECO:0000313" key="9">
    <source>
        <dbReference type="EMBL" id="GGG04377.1"/>
    </source>
</evidence>
<dbReference type="RefSeq" id="WP_117003555.1">
    <property type="nucleotide sequence ID" value="NZ_BMJS01000031.1"/>
</dbReference>
<dbReference type="Pfam" id="PF07690">
    <property type="entry name" value="MFS_1"/>
    <property type="match status" value="1"/>
</dbReference>
<dbReference type="OrthoDB" id="9764259at2"/>
<proteinExistence type="predicted"/>
<evidence type="ECO:0000256" key="6">
    <source>
        <dbReference type="ARBA" id="ARBA00023136"/>
    </source>
</evidence>
<evidence type="ECO:0000259" key="8">
    <source>
        <dbReference type="PROSITE" id="PS50850"/>
    </source>
</evidence>
<name>A0A8J3E9K9_9GAMM</name>
<keyword evidence="10" id="KW-1185">Reference proteome</keyword>
<sequence length="449" mass="48784">MLLKSEKKSTLSIASIYAFRMLGLFIILPIFSLYADKIIDATPTLIGVVLGIYGLTQALLQIVLGVLSDKYGRKPVIVFGLVVFIIGSIVAAMSHTIYGIIIGRALQGAGAIGSTLTALVADTTKEENRMKAMSVIGMTIGLSFIGAMVLGPILNTWIGLSGIFWLTAILGAIGIVILIYGVPTPTKIIFHKGSETTPSQIKSVLKKPELLRLNYGIFSLHAMLTALFLAIPVILIDYIGVSVDKQWIIYLPVLFISFFLMVPFIIIAETKNLMKPVFVGAIIILTAMQFLLYEFDHHVIVMSLLLVLYFASFTLLEAALPSLISKMAPISSKGTAMGVYSSAQFFGIFFGGVLGGVIMHHFGIQGIFIFNGLLGVLWIVIAITMQKPKQLSSKLYSLNKAKHMDAKALQQSILNLPGVEEAMVCLDEGAAYLKVDKKIFDEVTLKSVL</sequence>
<feature type="transmembrane region" description="Helical" evidence="7">
    <location>
        <begin position="299"/>
        <end position="324"/>
    </location>
</feature>
<dbReference type="CDD" id="cd17472">
    <property type="entry name" value="MFS_YajR_like"/>
    <property type="match status" value="1"/>
</dbReference>
<dbReference type="InterPro" id="IPR036259">
    <property type="entry name" value="MFS_trans_sf"/>
</dbReference>
<comment type="caution">
    <text evidence="9">The sequence shown here is derived from an EMBL/GenBank/DDBJ whole genome shotgun (WGS) entry which is preliminary data.</text>
</comment>
<keyword evidence="5 7" id="KW-1133">Transmembrane helix</keyword>
<dbReference type="InterPro" id="IPR050171">
    <property type="entry name" value="MFS_Transporters"/>
</dbReference>
<dbReference type="InterPro" id="IPR011701">
    <property type="entry name" value="MFS"/>
</dbReference>
<evidence type="ECO:0000256" key="1">
    <source>
        <dbReference type="ARBA" id="ARBA00004651"/>
    </source>
</evidence>
<gene>
    <name evidence="9" type="primary">yajR</name>
    <name evidence="9" type="ORF">GCM10010995_22320</name>
</gene>
<feature type="transmembrane region" description="Helical" evidence="7">
    <location>
        <begin position="336"/>
        <end position="358"/>
    </location>
</feature>
<keyword evidence="4 7" id="KW-0812">Transmembrane</keyword>
<accession>A0A8J3E9K9</accession>
<feature type="transmembrane region" description="Helical" evidence="7">
    <location>
        <begin position="76"/>
        <end position="95"/>
    </location>
</feature>
<dbReference type="GO" id="GO:0005886">
    <property type="term" value="C:plasma membrane"/>
    <property type="evidence" value="ECO:0007669"/>
    <property type="project" value="UniProtKB-SubCell"/>
</dbReference>
<reference evidence="9" key="1">
    <citation type="journal article" date="2014" name="Int. J. Syst. Evol. Microbiol.">
        <title>Complete genome sequence of Corynebacterium casei LMG S-19264T (=DSM 44701T), isolated from a smear-ripened cheese.</title>
        <authorList>
            <consortium name="US DOE Joint Genome Institute (JGI-PGF)"/>
            <person name="Walter F."/>
            <person name="Albersmeier A."/>
            <person name="Kalinowski J."/>
            <person name="Ruckert C."/>
        </authorList>
    </citation>
    <scope>NUCLEOTIDE SEQUENCE</scope>
    <source>
        <strain evidence="9">CGMCC 1.15758</strain>
    </source>
</reference>
<dbReference type="InterPro" id="IPR020846">
    <property type="entry name" value="MFS_dom"/>
</dbReference>
<reference evidence="9" key="2">
    <citation type="submission" date="2020-09" db="EMBL/GenBank/DDBJ databases">
        <authorList>
            <person name="Sun Q."/>
            <person name="Zhou Y."/>
        </authorList>
    </citation>
    <scope>NUCLEOTIDE SEQUENCE</scope>
    <source>
        <strain evidence="9">CGMCC 1.15758</strain>
    </source>
</reference>
<dbReference type="Proteomes" id="UP000636949">
    <property type="component" value="Unassembled WGS sequence"/>
</dbReference>
<dbReference type="PANTHER" id="PTHR23517">
    <property type="entry name" value="RESISTANCE PROTEIN MDTM, PUTATIVE-RELATED-RELATED"/>
    <property type="match status" value="1"/>
</dbReference>
<comment type="subcellular location">
    <subcellularLocation>
        <location evidence="1">Cell membrane</location>
        <topology evidence="1">Multi-pass membrane protein</topology>
    </subcellularLocation>
</comment>